<reference evidence="2" key="1">
    <citation type="submission" date="2019-05" db="EMBL/GenBank/DDBJ databases">
        <title>Annotation for the trematode Fasciolopsis buski.</title>
        <authorList>
            <person name="Choi Y.-J."/>
        </authorList>
    </citation>
    <scope>NUCLEOTIDE SEQUENCE</scope>
    <source>
        <strain evidence="2">HT</strain>
        <tissue evidence="2">Whole worm</tissue>
    </source>
</reference>
<dbReference type="InterPro" id="IPR006016">
    <property type="entry name" value="UspA"/>
</dbReference>
<dbReference type="InterPro" id="IPR006015">
    <property type="entry name" value="Universal_stress_UspA"/>
</dbReference>
<sequence length="159" mass="17968">MRNILIPVDVGEPSKSAVAWYINNFRRDDDHVLLIHVVEPKVAAESVDTRQQATLIKILTSNMELSVEKGSELQKTYREIFEEHKIPFDFQLCFGSKPVDSLLEIIRSRGITCVVMASRGRNAIERTLLGTVSDQVVHHANVPVIVIPPSTRRQSLFSF</sequence>
<dbReference type="AlphaFoldDB" id="A0A8E0RV51"/>
<feature type="domain" description="UspA" evidence="1">
    <location>
        <begin position="1"/>
        <end position="148"/>
    </location>
</feature>
<accession>A0A8E0RV51</accession>
<evidence type="ECO:0000313" key="3">
    <source>
        <dbReference type="Proteomes" id="UP000728185"/>
    </source>
</evidence>
<dbReference type="EMBL" id="LUCM01008212">
    <property type="protein sequence ID" value="KAA0188777.1"/>
    <property type="molecule type" value="Genomic_DNA"/>
</dbReference>
<gene>
    <name evidence="2" type="ORF">FBUS_02210</name>
</gene>
<dbReference type="SUPFAM" id="SSF52402">
    <property type="entry name" value="Adenine nucleotide alpha hydrolases-like"/>
    <property type="match status" value="1"/>
</dbReference>
<dbReference type="Gene3D" id="3.40.50.620">
    <property type="entry name" value="HUPs"/>
    <property type="match status" value="1"/>
</dbReference>
<dbReference type="Proteomes" id="UP000728185">
    <property type="component" value="Unassembled WGS sequence"/>
</dbReference>
<name>A0A8E0RV51_9TREM</name>
<comment type="caution">
    <text evidence="2">The sequence shown here is derived from an EMBL/GenBank/DDBJ whole genome shotgun (WGS) entry which is preliminary data.</text>
</comment>
<evidence type="ECO:0000313" key="2">
    <source>
        <dbReference type="EMBL" id="KAA0188777.1"/>
    </source>
</evidence>
<proteinExistence type="predicted"/>
<dbReference type="PANTHER" id="PTHR46989">
    <property type="entry name" value="USP DOMAIN-CONTAINING PROTEIN"/>
    <property type="match status" value="1"/>
</dbReference>
<protein>
    <recommendedName>
        <fullName evidence="1">UspA domain-containing protein</fullName>
    </recommendedName>
</protein>
<dbReference type="PANTHER" id="PTHR46989:SF3">
    <property type="entry name" value="USPA DOMAIN-CONTAINING PROTEIN"/>
    <property type="match status" value="1"/>
</dbReference>
<organism evidence="2 3">
    <name type="scientific">Fasciolopsis buskii</name>
    <dbReference type="NCBI Taxonomy" id="27845"/>
    <lineage>
        <taxon>Eukaryota</taxon>
        <taxon>Metazoa</taxon>
        <taxon>Spiralia</taxon>
        <taxon>Lophotrochozoa</taxon>
        <taxon>Platyhelminthes</taxon>
        <taxon>Trematoda</taxon>
        <taxon>Digenea</taxon>
        <taxon>Plagiorchiida</taxon>
        <taxon>Echinostomata</taxon>
        <taxon>Echinostomatoidea</taxon>
        <taxon>Fasciolidae</taxon>
        <taxon>Fasciolopsis</taxon>
    </lineage>
</organism>
<dbReference type="Pfam" id="PF00582">
    <property type="entry name" value="Usp"/>
    <property type="match status" value="1"/>
</dbReference>
<dbReference type="InterPro" id="IPR014729">
    <property type="entry name" value="Rossmann-like_a/b/a_fold"/>
</dbReference>
<dbReference type="PRINTS" id="PR01438">
    <property type="entry name" value="UNVRSLSTRESS"/>
</dbReference>
<dbReference type="OrthoDB" id="843225at2759"/>
<keyword evidence="3" id="KW-1185">Reference proteome</keyword>
<evidence type="ECO:0000259" key="1">
    <source>
        <dbReference type="Pfam" id="PF00582"/>
    </source>
</evidence>
<dbReference type="CDD" id="cd23659">
    <property type="entry name" value="USP_At3g01520-like"/>
    <property type="match status" value="1"/>
</dbReference>